<dbReference type="Proteomes" id="UP000634136">
    <property type="component" value="Unassembled WGS sequence"/>
</dbReference>
<protein>
    <submittedName>
        <fullName evidence="1">Uncharacterized protein</fullName>
    </submittedName>
</protein>
<sequence>MKIAILRSYNKTLDKCKKHLSKFQDTKSFCSKDQKPTRVFQDSDKHTVSTSLLAEDHLKPSREIQESQR</sequence>
<reference evidence="1" key="1">
    <citation type="submission" date="2020-09" db="EMBL/GenBank/DDBJ databases">
        <title>Genome-Enabled Discovery of Anthraquinone Biosynthesis in Senna tora.</title>
        <authorList>
            <person name="Kang S.-H."/>
            <person name="Pandey R.P."/>
            <person name="Lee C.-M."/>
            <person name="Sim J.-S."/>
            <person name="Jeong J.-T."/>
            <person name="Choi B.-S."/>
            <person name="Jung M."/>
            <person name="Ginzburg D."/>
            <person name="Zhao K."/>
            <person name="Won S.Y."/>
            <person name="Oh T.-J."/>
            <person name="Yu Y."/>
            <person name="Kim N.-H."/>
            <person name="Lee O.R."/>
            <person name="Lee T.-H."/>
            <person name="Bashyal P."/>
            <person name="Kim T.-S."/>
            <person name="Lee W.-H."/>
            <person name="Kawkins C."/>
            <person name="Kim C.-K."/>
            <person name="Kim J.S."/>
            <person name="Ahn B.O."/>
            <person name="Rhee S.Y."/>
            <person name="Sohng J.K."/>
        </authorList>
    </citation>
    <scope>NUCLEOTIDE SEQUENCE</scope>
    <source>
        <tissue evidence="1">Leaf</tissue>
    </source>
</reference>
<comment type="caution">
    <text evidence="1">The sequence shown here is derived from an EMBL/GenBank/DDBJ whole genome shotgun (WGS) entry which is preliminary data.</text>
</comment>
<proteinExistence type="predicted"/>
<organism evidence="1 2">
    <name type="scientific">Senna tora</name>
    <dbReference type="NCBI Taxonomy" id="362788"/>
    <lineage>
        <taxon>Eukaryota</taxon>
        <taxon>Viridiplantae</taxon>
        <taxon>Streptophyta</taxon>
        <taxon>Embryophyta</taxon>
        <taxon>Tracheophyta</taxon>
        <taxon>Spermatophyta</taxon>
        <taxon>Magnoliopsida</taxon>
        <taxon>eudicotyledons</taxon>
        <taxon>Gunneridae</taxon>
        <taxon>Pentapetalae</taxon>
        <taxon>rosids</taxon>
        <taxon>fabids</taxon>
        <taxon>Fabales</taxon>
        <taxon>Fabaceae</taxon>
        <taxon>Caesalpinioideae</taxon>
        <taxon>Cassia clade</taxon>
        <taxon>Senna</taxon>
    </lineage>
</organism>
<accession>A0A834TJ29</accession>
<evidence type="ECO:0000313" key="2">
    <source>
        <dbReference type="Proteomes" id="UP000634136"/>
    </source>
</evidence>
<evidence type="ECO:0000313" key="1">
    <source>
        <dbReference type="EMBL" id="KAF7821830.1"/>
    </source>
</evidence>
<gene>
    <name evidence="1" type="ORF">G2W53_027285</name>
</gene>
<dbReference type="EMBL" id="JAAIUW010000008">
    <property type="protein sequence ID" value="KAF7821830.1"/>
    <property type="molecule type" value="Genomic_DNA"/>
</dbReference>
<dbReference type="AlphaFoldDB" id="A0A834TJ29"/>
<name>A0A834TJ29_9FABA</name>
<keyword evidence="2" id="KW-1185">Reference proteome</keyword>